<reference evidence="2" key="1">
    <citation type="submission" date="2020-04" db="EMBL/GenBank/DDBJ databases">
        <authorList>
            <person name="Alioto T."/>
            <person name="Alioto T."/>
            <person name="Gomez Garrido J."/>
        </authorList>
    </citation>
    <scope>NUCLEOTIDE SEQUENCE</scope>
    <source>
        <strain evidence="2">A484AB</strain>
    </source>
</reference>
<dbReference type="InterPro" id="IPR038717">
    <property type="entry name" value="Tc1-like_DDE_dom"/>
</dbReference>
<proteinExistence type="predicted"/>
<evidence type="ECO:0000313" key="3">
    <source>
        <dbReference type="Proteomes" id="UP001152795"/>
    </source>
</evidence>
<evidence type="ECO:0000313" key="2">
    <source>
        <dbReference type="EMBL" id="CAB4034731.1"/>
    </source>
</evidence>
<dbReference type="GO" id="GO:0003676">
    <property type="term" value="F:nucleic acid binding"/>
    <property type="evidence" value="ECO:0007669"/>
    <property type="project" value="InterPro"/>
</dbReference>
<accession>A0A7D9JS80</accession>
<dbReference type="EMBL" id="CACRXK020020371">
    <property type="protein sequence ID" value="CAB4034731.1"/>
    <property type="molecule type" value="Genomic_DNA"/>
</dbReference>
<keyword evidence="3" id="KW-1185">Reference proteome</keyword>
<evidence type="ECO:0000259" key="1">
    <source>
        <dbReference type="Pfam" id="PF13358"/>
    </source>
</evidence>
<dbReference type="Gene3D" id="3.30.420.10">
    <property type="entry name" value="Ribonuclease H-like superfamily/Ribonuclease H"/>
    <property type="match status" value="1"/>
</dbReference>
<dbReference type="InterPro" id="IPR036397">
    <property type="entry name" value="RNaseH_sf"/>
</dbReference>
<sequence length="123" mass="14201">MQKCKREFRAATGFFSVDMFVFLDESGYDKRLLRSYGYNLKGRRARIRRRYSPLGPRITAIPIICNEGLLDVAMYEGHVNGETFLEFVNDVLIPCLLLFDGFNPRSIVILGKVFILYLHGFIV</sequence>
<feature type="domain" description="Tc1-like transposase DDE" evidence="1">
    <location>
        <begin position="20"/>
        <end position="96"/>
    </location>
</feature>
<dbReference type="OrthoDB" id="5946360at2759"/>
<organism evidence="2 3">
    <name type="scientific">Paramuricea clavata</name>
    <name type="common">Red gorgonian</name>
    <name type="synonym">Violescent sea-whip</name>
    <dbReference type="NCBI Taxonomy" id="317549"/>
    <lineage>
        <taxon>Eukaryota</taxon>
        <taxon>Metazoa</taxon>
        <taxon>Cnidaria</taxon>
        <taxon>Anthozoa</taxon>
        <taxon>Octocorallia</taxon>
        <taxon>Malacalcyonacea</taxon>
        <taxon>Plexauridae</taxon>
        <taxon>Paramuricea</taxon>
    </lineage>
</organism>
<protein>
    <recommendedName>
        <fullName evidence="1">Tc1-like transposase DDE domain-containing protein</fullName>
    </recommendedName>
</protein>
<gene>
    <name evidence="2" type="ORF">PACLA_8A052691</name>
</gene>
<dbReference type="Pfam" id="PF13358">
    <property type="entry name" value="DDE_3"/>
    <property type="match status" value="1"/>
</dbReference>
<name>A0A7D9JS80_PARCT</name>
<comment type="caution">
    <text evidence="2">The sequence shown here is derived from an EMBL/GenBank/DDBJ whole genome shotgun (WGS) entry which is preliminary data.</text>
</comment>
<dbReference type="Proteomes" id="UP001152795">
    <property type="component" value="Unassembled WGS sequence"/>
</dbReference>
<dbReference type="AlphaFoldDB" id="A0A7D9JS80"/>